<dbReference type="AlphaFoldDB" id="A0A2N5Z905"/>
<evidence type="ECO:0000313" key="5">
    <source>
        <dbReference type="Proteomes" id="UP000234857"/>
    </source>
</evidence>
<dbReference type="InterPro" id="IPR042122">
    <property type="entry name" value="Ser_AcTrfase_N_sf"/>
</dbReference>
<dbReference type="Gene3D" id="1.10.3130.10">
    <property type="entry name" value="serine acetyltransferase, domain 1"/>
    <property type="match status" value="1"/>
</dbReference>
<dbReference type="Proteomes" id="UP000234857">
    <property type="component" value="Unassembled WGS sequence"/>
</dbReference>
<accession>A0A2N5Z905</accession>
<dbReference type="Gene3D" id="2.160.10.10">
    <property type="entry name" value="Hexapeptide repeat proteins"/>
    <property type="match status" value="1"/>
</dbReference>
<evidence type="ECO:0000256" key="3">
    <source>
        <dbReference type="ARBA" id="ARBA00023315"/>
    </source>
</evidence>
<sequence length="315" mass="35506">MKKENCDILFRSEEKYYEQLPEIVKKVSRQCDEKACFDHVNTSIIPSRDSIIEILDLLKDLLFPGYFGNQELSEHNLDFHIGEEINNLYRKISNQITRSIRHECSRHEQTCKQCIETGCVEAVEFLKKIPEIRKKLALDVKAALDGDPAAKDSDEVIFSYPGLIAIMIYRIAHEFYVKDIPLIPRIMSEYAHSMTGIDIHPGARIGNSFFIDHGTGIVVGETTDIGDNVRIYQGVTLGALSLKKDPKTGKFKDFEKRHPTIEDNVIIYANAIILGGKTVIGKNSVVGGNVWLTESITPNNTVMVKSPELIVKKRG</sequence>
<dbReference type="InterPro" id="IPR045304">
    <property type="entry name" value="LbH_SAT"/>
</dbReference>
<gene>
    <name evidence="4" type="ORF">C0601_13595</name>
</gene>
<evidence type="ECO:0000256" key="2">
    <source>
        <dbReference type="ARBA" id="ARBA00022679"/>
    </source>
</evidence>
<comment type="caution">
    <text evidence="4">The sequence shown here is derived from an EMBL/GenBank/DDBJ whole genome shotgun (WGS) entry which is preliminary data.</text>
</comment>
<dbReference type="CDD" id="cd03354">
    <property type="entry name" value="LbH_SAT"/>
    <property type="match status" value="1"/>
</dbReference>
<evidence type="ECO:0000313" key="4">
    <source>
        <dbReference type="EMBL" id="PLX15160.1"/>
    </source>
</evidence>
<keyword evidence="1" id="KW-0028">Amino-acid biosynthesis</keyword>
<evidence type="ECO:0000256" key="1">
    <source>
        <dbReference type="ARBA" id="ARBA00022605"/>
    </source>
</evidence>
<protein>
    <submittedName>
        <fullName evidence="4">Serine acetyltransferase</fullName>
    </submittedName>
</protein>
<dbReference type="PANTHER" id="PTHR42811">
    <property type="entry name" value="SERINE ACETYLTRANSFERASE"/>
    <property type="match status" value="1"/>
</dbReference>
<proteinExistence type="predicted"/>
<organism evidence="4 5">
    <name type="scientific">Muiribacterium halophilum</name>
    <dbReference type="NCBI Taxonomy" id="2053465"/>
    <lineage>
        <taxon>Bacteria</taxon>
        <taxon>Candidatus Muiribacteriota</taxon>
        <taxon>Candidatus Muiribacteriia</taxon>
        <taxon>Candidatus Muiribacteriales</taxon>
        <taxon>Candidatus Muiribacteriaceae</taxon>
        <taxon>Candidatus Muiribacterium</taxon>
    </lineage>
</organism>
<reference evidence="4 5" key="1">
    <citation type="submission" date="2017-11" db="EMBL/GenBank/DDBJ databases">
        <title>Genome-resolved metagenomics identifies genetic mobility, metabolic interactions, and unexpected diversity in perchlorate-reducing communities.</title>
        <authorList>
            <person name="Barnum T.P."/>
            <person name="Figueroa I.A."/>
            <person name="Carlstrom C.I."/>
            <person name="Lucas L.N."/>
            <person name="Engelbrektson A.L."/>
            <person name="Coates J.D."/>
        </authorList>
    </citation>
    <scope>NUCLEOTIDE SEQUENCE [LARGE SCALE GENOMIC DNA]</scope>
    <source>
        <strain evidence="4">BM706</strain>
    </source>
</reference>
<dbReference type="NCBIfam" id="NF041874">
    <property type="entry name" value="EPS_EpsC"/>
    <property type="match status" value="1"/>
</dbReference>
<dbReference type="GO" id="GO:0008652">
    <property type="term" value="P:amino acid biosynthetic process"/>
    <property type="evidence" value="ECO:0007669"/>
    <property type="project" value="UniProtKB-KW"/>
</dbReference>
<dbReference type="EMBL" id="PKTG01000146">
    <property type="protein sequence ID" value="PLX15160.1"/>
    <property type="molecule type" value="Genomic_DNA"/>
</dbReference>
<dbReference type="SUPFAM" id="SSF51161">
    <property type="entry name" value="Trimeric LpxA-like enzymes"/>
    <property type="match status" value="1"/>
</dbReference>
<dbReference type="GO" id="GO:0016746">
    <property type="term" value="F:acyltransferase activity"/>
    <property type="evidence" value="ECO:0007669"/>
    <property type="project" value="UniProtKB-KW"/>
</dbReference>
<keyword evidence="2 4" id="KW-0808">Transferase</keyword>
<dbReference type="InterPro" id="IPR053376">
    <property type="entry name" value="Serine_acetyltransferase"/>
</dbReference>
<name>A0A2N5Z905_MUIH1</name>
<dbReference type="InterPro" id="IPR011004">
    <property type="entry name" value="Trimer_LpxA-like_sf"/>
</dbReference>
<keyword evidence="3" id="KW-0012">Acyltransferase</keyword>